<dbReference type="PROSITE" id="PS00941">
    <property type="entry name" value="CARBOXYLESTERASE_B_2"/>
    <property type="match status" value="1"/>
</dbReference>
<protein>
    <recommendedName>
        <fullName evidence="9">Carboxylic ester hydrolase</fullName>
        <ecNumber evidence="9">3.1.1.-</ecNumber>
    </recommendedName>
</protein>
<evidence type="ECO:0000256" key="3">
    <source>
        <dbReference type="ARBA" id="ARBA00022801"/>
    </source>
</evidence>
<feature type="active site" description="Acyl-ester intermediate" evidence="8">
    <location>
        <position position="221"/>
    </location>
</feature>
<dbReference type="AlphaFoldDB" id="B7PR61"/>
<keyword evidence="6" id="KW-0325">Glycoprotein</keyword>
<organism>
    <name type="scientific">Ixodes scapularis</name>
    <name type="common">Black-legged tick</name>
    <name type="synonym">Deer tick</name>
    <dbReference type="NCBI Taxonomy" id="6945"/>
    <lineage>
        <taxon>Eukaryota</taxon>
        <taxon>Metazoa</taxon>
        <taxon>Ecdysozoa</taxon>
        <taxon>Arthropoda</taxon>
        <taxon>Chelicerata</taxon>
        <taxon>Arachnida</taxon>
        <taxon>Acari</taxon>
        <taxon>Parasitiformes</taxon>
        <taxon>Ixodida</taxon>
        <taxon>Ixodoidea</taxon>
        <taxon>Ixodidae</taxon>
        <taxon>Ixodinae</taxon>
        <taxon>Ixodes</taxon>
    </lineage>
</organism>
<reference evidence="12" key="2">
    <citation type="submission" date="2020-05" db="UniProtKB">
        <authorList>
            <consortium name="EnsemblMetazoa"/>
        </authorList>
    </citation>
    <scope>IDENTIFICATION</scope>
    <source>
        <strain evidence="12">wikel</strain>
    </source>
</reference>
<keyword evidence="9" id="KW-0732">Signal</keyword>
<dbReference type="VEuPathDB" id="VectorBase:ISCW006206"/>
<dbReference type="Gene3D" id="3.40.50.1820">
    <property type="entry name" value="alpha/beta hydrolase"/>
    <property type="match status" value="1"/>
</dbReference>
<feature type="chain" id="PRO_5010753476" description="Carboxylic ester hydrolase" evidence="9">
    <location>
        <begin position="24"/>
        <end position="499"/>
    </location>
</feature>
<feature type="signal peptide" evidence="9">
    <location>
        <begin position="1"/>
        <end position="23"/>
    </location>
</feature>
<comment type="similarity">
    <text evidence="1 9">Belongs to the type-B carboxylesterase/lipase family.</text>
</comment>
<dbReference type="InParanoid" id="B7PR61"/>
<dbReference type="VEuPathDB" id="VectorBase:ISCP_014112"/>
<dbReference type="InterPro" id="IPR029058">
    <property type="entry name" value="AB_hydrolase_fold"/>
</dbReference>
<keyword evidence="4" id="KW-0531">Neurotransmitter degradation</keyword>
<dbReference type="GO" id="GO:0005615">
    <property type="term" value="C:extracellular space"/>
    <property type="evidence" value="ECO:0000318"/>
    <property type="project" value="GO_Central"/>
</dbReference>
<sequence length="499" mass="54954">MHGSTTTCFLLLSWGALTTLVRTDDAVEGPLVHTAVGAVRGFSQCLRGTVVNTFIGIRYGKAPTGELRFREPQPAEPWSGVLNATETPPACIQGNVYRGVEWAVPDETEQSEDCLFLNVWSPVVPPSTSNLTVMVWIHGGGFSQGSSSLPVYDGAFLAAFGHVVVVSMNYRLGSLGFLQGNAQSAPGNHGLLDQSLALRWVRDNIACFGGDPGSVTLFGESAGSQSVLFHLLSPASRPHFQRAILQSGSLCTRSTKYSDHRRLAKAHYLARNLNCTRFSDPYAYLQEDEIECLRRVDTRQIRVAEELACSGRNCFRAIFGTSSLPDPCAVVDSGDKDILIGTVENEGGFFASYWFPVGFSLESSKNLTINQTQLLLAPLIETPSPEFLNDIYDLYTGSLRDTDFVGLKRAVQDAWGDKMINCPTILTSLTLASNPQNRVFHYVLNHTSDRAMESPWYGMTHFDDVEYVFGRPLLENRSSDDQTYSKKLIELWTSFAKKG</sequence>
<dbReference type="InterPro" id="IPR050654">
    <property type="entry name" value="AChE-related_enzymes"/>
</dbReference>
<dbReference type="PROSITE" id="PS00122">
    <property type="entry name" value="CARBOXYLESTERASE_B_1"/>
    <property type="match status" value="1"/>
</dbReference>
<evidence type="ECO:0000256" key="9">
    <source>
        <dbReference type="RuleBase" id="RU361235"/>
    </source>
</evidence>
<dbReference type="EMBL" id="ABJB010872946">
    <property type="status" value="NOT_ANNOTATED_CDS"/>
    <property type="molecule type" value="Genomic_DNA"/>
</dbReference>
<evidence type="ECO:0000259" key="10">
    <source>
        <dbReference type="Pfam" id="PF00135"/>
    </source>
</evidence>
<dbReference type="PaxDb" id="6945-B7PR61"/>
<feature type="domain" description="Carboxylesterase type B" evidence="10">
    <location>
        <begin position="30"/>
        <end position="499"/>
    </location>
</feature>
<evidence type="ECO:0000256" key="1">
    <source>
        <dbReference type="ARBA" id="ARBA00005964"/>
    </source>
</evidence>
<comment type="catalytic activity">
    <reaction evidence="7">
        <text>acetylcholine + H2O = choline + acetate + H(+)</text>
        <dbReference type="Rhea" id="RHEA:17561"/>
        <dbReference type="ChEBI" id="CHEBI:15354"/>
        <dbReference type="ChEBI" id="CHEBI:15355"/>
        <dbReference type="ChEBI" id="CHEBI:15377"/>
        <dbReference type="ChEBI" id="CHEBI:15378"/>
        <dbReference type="ChEBI" id="CHEBI:30089"/>
        <dbReference type="EC" id="3.1.1.7"/>
    </reaction>
</comment>
<gene>
    <name evidence="11" type="ORF">IscW_ISCW006206</name>
</gene>
<keyword evidence="5" id="KW-1015">Disulfide bond</keyword>
<keyword evidence="13" id="KW-1185">Reference proteome</keyword>
<evidence type="ECO:0000256" key="6">
    <source>
        <dbReference type="ARBA" id="ARBA00023180"/>
    </source>
</evidence>
<dbReference type="InterPro" id="IPR002018">
    <property type="entry name" value="CarbesteraseB"/>
</dbReference>
<dbReference type="GO" id="GO:0006581">
    <property type="term" value="P:acetylcholine catabolic process"/>
    <property type="evidence" value="ECO:0000318"/>
    <property type="project" value="GO_Central"/>
</dbReference>
<dbReference type="InterPro" id="IPR019819">
    <property type="entry name" value="Carboxylesterase_B_CS"/>
</dbReference>
<dbReference type="GO" id="GO:0019695">
    <property type="term" value="P:choline metabolic process"/>
    <property type="evidence" value="ECO:0000318"/>
    <property type="project" value="GO_Central"/>
</dbReference>
<dbReference type="Proteomes" id="UP000001555">
    <property type="component" value="Unassembled WGS sequence"/>
</dbReference>
<dbReference type="Pfam" id="PF00135">
    <property type="entry name" value="COesterase"/>
    <property type="match status" value="1"/>
</dbReference>
<accession>B7PR61</accession>
<proteinExistence type="inferred from homology"/>
<dbReference type="InterPro" id="IPR000997">
    <property type="entry name" value="Cholinesterase"/>
</dbReference>
<evidence type="ECO:0000313" key="13">
    <source>
        <dbReference type="Proteomes" id="UP000001555"/>
    </source>
</evidence>
<evidence type="ECO:0000313" key="11">
    <source>
        <dbReference type="EMBL" id="EEC09083.1"/>
    </source>
</evidence>
<dbReference type="GO" id="GO:0003990">
    <property type="term" value="F:acetylcholinesterase activity"/>
    <property type="evidence" value="ECO:0000318"/>
    <property type="project" value="GO_Central"/>
</dbReference>
<dbReference type="VEuPathDB" id="VectorBase:ISCI006206"/>
<keyword evidence="2" id="KW-0719">Serine esterase</keyword>
<dbReference type="SUPFAM" id="SSF53474">
    <property type="entry name" value="alpha/beta-Hydrolases"/>
    <property type="match status" value="1"/>
</dbReference>
<name>B7PR61_IXOSC</name>
<evidence type="ECO:0000256" key="4">
    <source>
        <dbReference type="ARBA" id="ARBA00022867"/>
    </source>
</evidence>
<evidence type="ECO:0000313" key="12">
    <source>
        <dbReference type="EnsemblMetazoa" id="ISCW006206-PA"/>
    </source>
</evidence>
<dbReference type="EMBL" id="DS770580">
    <property type="protein sequence ID" value="EEC09083.1"/>
    <property type="molecule type" value="Genomic_DNA"/>
</dbReference>
<dbReference type="ESTHER" id="ixosc-b7pr61">
    <property type="family name" value="Cholinesterase-like"/>
</dbReference>
<evidence type="ECO:0000256" key="5">
    <source>
        <dbReference type="ARBA" id="ARBA00023157"/>
    </source>
</evidence>
<dbReference type="EnsemblMetazoa" id="ISCW006206-RA">
    <property type="protein sequence ID" value="ISCW006206-PA"/>
    <property type="gene ID" value="ISCW006206"/>
</dbReference>
<dbReference type="OrthoDB" id="6508443at2759"/>
<dbReference type="PRINTS" id="PR00878">
    <property type="entry name" value="CHOLNESTRASE"/>
</dbReference>
<feature type="active site" description="Charge relay system" evidence="8">
    <location>
        <position position="346"/>
    </location>
</feature>
<dbReference type="PANTHER" id="PTHR43918:SF4">
    <property type="entry name" value="CARBOXYLIC ESTER HYDROLASE"/>
    <property type="match status" value="1"/>
</dbReference>
<evidence type="ECO:0000256" key="8">
    <source>
        <dbReference type="PIRSR" id="PIRSR600997-1"/>
    </source>
</evidence>
<keyword evidence="3 9" id="KW-0378">Hydrolase</keyword>
<dbReference type="EC" id="3.1.1.-" evidence="9"/>
<feature type="active site" description="Charge relay system" evidence="8">
    <location>
        <position position="461"/>
    </location>
</feature>
<dbReference type="GO" id="GO:0005886">
    <property type="term" value="C:plasma membrane"/>
    <property type="evidence" value="ECO:0000318"/>
    <property type="project" value="GO_Central"/>
</dbReference>
<evidence type="ECO:0000256" key="2">
    <source>
        <dbReference type="ARBA" id="ARBA00022487"/>
    </source>
</evidence>
<evidence type="ECO:0000256" key="7">
    <source>
        <dbReference type="ARBA" id="ARBA00048484"/>
    </source>
</evidence>
<dbReference type="InterPro" id="IPR019826">
    <property type="entry name" value="Carboxylesterase_B_AS"/>
</dbReference>
<dbReference type="HOGENOM" id="CLU_006586_13_0_1"/>
<reference evidence="11 13" key="1">
    <citation type="submission" date="2008-03" db="EMBL/GenBank/DDBJ databases">
        <title>Annotation of Ixodes scapularis.</title>
        <authorList>
            <consortium name="Ixodes scapularis Genome Project Consortium"/>
            <person name="Caler E."/>
            <person name="Hannick L.I."/>
            <person name="Bidwell S."/>
            <person name="Joardar V."/>
            <person name="Thiagarajan M."/>
            <person name="Amedeo P."/>
            <person name="Galinsky K.J."/>
            <person name="Schobel S."/>
            <person name="Inman J."/>
            <person name="Hostetler J."/>
            <person name="Miller J."/>
            <person name="Hammond M."/>
            <person name="Megy K."/>
            <person name="Lawson D."/>
            <person name="Kodira C."/>
            <person name="Sutton G."/>
            <person name="Meyer J."/>
            <person name="Hill C.A."/>
            <person name="Birren B."/>
            <person name="Nene V."/>
            <person name="Collins F."/>
            <person name="Alarcon-Chaidez F."/>
            <person name="Wikel S."/>
            <person name="Strausberg R."/>
        </authorList>
    </citation>
    <scope>NUCLEOTIDE SEQUENCE [LARGE SCALE GENOMIC DNA]</scope>
    <source>
        <strain evidence="13">Wikel</strain>
        <strain evidence="11">Wikel colony</strain>
    </source>
</reference>
<dbReference type="PANTHER" id="PTHR43918">
    <property type="entry name" value="ACETYLCHOLINESTERASE"/>
    <property type="match status" value="1"/>
</dbReference>